<evidence type="ECO:0000256" key="1">
    <source>
        <dbReference type="SAM" id="Phobius"/>
    </source>
</evidence>
<evidence type="ECO:0000313" key="3">
    <source>
        <dbReference type="Proteomes" id="UP000229681"/>
    </source>
</evidence>
<dbReference type="AlphaFoldDB" id="A0A2M8PGL7"/>
<name>A0A2M8PGL7_9CHLR</name>
<keyword evidence="1" id="KW-0812">Transmembrane</keyword>
<protein>
    <submittedName>
        <fullName evidence="2">Uncharacterized protein</fullName>
    </submittedName>
</protein>
<accession>A0A2M8PGL7</accession>
<proteinExistence type="predicted"/>
<sequence>MAPLGLIVIGFGLSLTGQAIIAKSKGKSFWSWFSLGTLGLIVLNSGLSIFGDAVKRRVLQALQEREATTL</sequence>
<reference evidence="2 3" key="1">
    <citation type="submission" date="2017-11" db="EMBL/GenBank/DDBJ databases">
        <title>Evolution of Phototrophy in the Chloroflexi Phylum Driven by Horizontal Gene Transfer.</title>
        <authorList>
            <person name="Ward L.M."/>
            <person name="Hemp J."/>
            <person name="Shih P.M."/>
            <person name="Mcglynn S.E."/>
            <person name="Fischer W."/>
        </authorList>
    </citation>
    <scope>NUCLEOTIDE SEQUENCE [LARGE SCALE GENOMIC DNA]</scope>
    <source>
        <strain evidence="2">JP3_13</strain>
    </source>
</reference>
<dbReference type="EMBL" id="PGTM01000037">
    <property type="protein sequence ID" value="PJF36699.1"/>
    <property type="molecule type" value="Genomic_DNA"/>
</dbReference>
<keyword evidence="1" id="KW-0472">Membrane</keyword>
<gene>
    <name evidence="2" type="ORF">CUN49_04115</name>
</gene>
<evidence type="ECO:0000313" key="2">
    <source>
        <dbReference type="EMBL" id="PJF36699.1"/>
    </source>
</evidence>
<organism evidence="2 3">
    <name type="scientific">Candidatus Thermofonsia Clade 1 bacterium</name>
    <dbReference type="NCBI Taxonomy" id="2364210"/>
    <lineage>
        <taxon>Bacteria</taxon>
        <taxon>Bacillati</taxon>
        <taxon>Chloroflexota</taxon>
        <taxon>Candidatus Thermofontia</taxon>
        <taxon>Candidatus Thermofonsia Clade 1</taxon>
    </lineage>
</organism>
<feature type="transmembrane region" description="Helical" evidence="1">
    <location>
        <begin position="29"/>
        <end position="50"/>
    </location>
</feature>
<keyword evidence="1" id="KW-1133">Transmembrane helix</keyword>
<dbReference type="Proteomes" id="UP000229681">
    <property type="component" value="Unassembled WGS sequence"/>
</dbReference>
<comment type="caution">
    <text evidence="2">The sequence shown here is derived from an EMBL/GenBank/DDBJ whole genome shotgun (WGS) entry which is preliminary data.</text>
</comment>